<evidence type="ECO:0000313" key="3">
    <source>
        <dbReference type="Proteomes" id="UP000250790"/>
    </source>
</evidence>
<evidence type="ECO:0000313" key="2">
    <source>
        <dbReference type="EMBL" id="PUE52130.1"/>
    </source>
</evidence>
<evidence type="ECO:0000256" key="1">
    <source>
        <dbReference type="SAM" id="Phobius"/>
    </source>
</evidence>
<keyword evidence="1" id="KW-1133">Transmembrane helix</keyword>
<keyword evidence="1" id="KW-0472">Membrane</keyword>
<dbReference type="RefSeq" id="WP_108313578.1">
    <property type="nucleotide sequence ID" value="NZ_NESN01000005.1"/>
</dbReference>
<sequence>MTVWQLILHLFNFVLPALAMAAFMPWAGRWVLRSSRAMPVRRRMAVHAICGVAVLVGGLLVQGQDGKMATYAALVLVAASAEWAMHRGWKQT</sequence>
<proteinExistence type="predicted"/>
<name>A0A315E2K9_9BURK</name>
<gene>
    <name evidence="2" type="ORF">B9Z37_13780</name>
</gene>
<accession>A0A315E2K9</accession>
<dbReference type="Proteomes" id="UP000250790">
    <property type="component" value="Unassembled WGS sequence"/>
</dbReference>
<keyword evidence="1" id="KW-0812">Transmembrane</keyword>
<comment type="caution">
    <text evidence="2">The sequence shown here is derived from an EMBL/GenBank/DDBJ whole genome shotgun (WGS) entry which is preliminary data.</text>
</comment>
<reference evidence="2 3" key="1">
    <citation type="submission" date="2017-04" db="EMBL/GenBank/DDBJ databases">
        <title>Unexpected and diverse lifestyles within the genus Limnohabitans.</title>
        <authorList>
            <person name="Kasalicky V."/>
            <person name="Mehrshad M."/>
            <person name="Andrei S.-A."/>
            <person name="Salcher M."/>
            <person name="Kratochvilova H."/>
            <person name="Simek K."/>
            <person name="Ghai R."/>
        </authorList>
    </citation>
    <scope>NUCLEOTIDE SEQUENCE [LARGE SCALE GENOMIC DNA]</scope>
    <source>
        <strain evidence="2 3">II-B4</strain>
    </source>
</reference>
<dbReference type="EMBL" id="NESN01000005">
    <property type="protein sequence ID" value="PUE52130.1"/>
    <property type="molecule type" value="Genomic_DNA"/>
</dbReference>
<dbReference type="AlphaFoldDB" id="A0A315E2K9"/>
<feature type="transmembrane region" description="Helical" evidence="1">
    <location>
        <begin position="44"/>
        <end position="62"/>
    </location>
</feature>
<organism evidence="2 3">
    <name type="scientific">Limnohabitans parvus II-B4</name>
    <dbReference type="NCBI Taxonomy" id="1293052"/>
    <lineage>
        <taxon>Bacteria</taxon>
        <taxon>Pseudomonadati</taxon>
        <taxon>Pseudomonadota</taxon>
        <taxon>Betaproteobacteria</taxon>
        <taxon>Burkholderiales</taxon>
        <taxon>Comamonadaceae</taxon>
        <taxon>Limnohabitans</taxon>
    </lineage>
</organism>
<feature type="transmembrane region" description="Helical" evidence="1">
    <location>
        <begin position="68"/>
        <end position="85"/>
    </location>
</feature>
<protein>
    <submittedName>
        <fullName evidence="2">Uncharacterized protein</fullName>
    </submittedName>
</protein>
<feature type="transmembrane region" description="Helical" evidence="1">
    <location>
        <begin position="6"/>
        <end position="32"/>
    </location>
</feature>
<keyword evidence="3" id="KW-1185">Reference proteome</keyword>
<dbReference type="OrthoDB" id="8908883at2"/>